<proteinExistence type="predicted"/>
<sequence>MSRRSRPKGAWVEHPEPLDPFDPDHEAEVTWKQIYAKVDEILADPKSRRHKFPGSPEKAEVTETVEILPHGARRIRVHWPE</sequence>
<name>X1BZ74_9ZZZZ</name>
<feature type="compositionally biased region" description="Basic and acidic residues" evidence="1">
    <location>
        <begin position="11"/>
        <end position="24"/>
    </location>
</feature>
<reference evidence="2" key="1">
    <citation type="journal article" date="2014" name="Front. Microbiol.">
        <title>High frequency of phylogenetically diverse reductive dehalogenase-homologous genes in deep subseafloor sedimentary metagenomes.</title>
        <authorList>
            <person name="Kawai M."/>
            <person name="Futagami T."/>
            <person name="Toyoda A."/>
            <person name="Takaki Y."/>
            <person name="Nishi S."/>
            <person name="Hori S."/>
            <person name="Arai W."/>
            <person name="Tsubouchi T."/>
            <person name="Morono Y."/>
            <person name="Uchiyama I."/>
            <person name="Ito T."/>
            <person name="Fujiyama A."/>
            <person name="Inagaki F."/>
            <person name="Takami H."/>
        </authorList>
    </citation>
    <scope>NUCLEOTIDE SEQUENCE</scope>
    <source>
        <strain evidence="2">Expedition CK06-06</strain>
    </source>
</reference>
<evidence type="ECO:0000256" key="1">
    <source>
        <dbReference type="SAM" id="MobiDB-lite"/>
    </source>
</evidence>
<dbReference type="AlphaFoldDB" id="X1BZ74"/>
<feature type="region of interest" description="Disordered" evidence="1">
    <location>
        <begin position="1"/>
        <end position="24"/>
    </location>
</feature>
<evidence type="ECO:0000313" key="2">
    <source>
        <dbReference type="EMBL" id="GAH01151.1"/>
    </source>
</evidence>
<organism evidence="2">
    <name type="scientific">marine sediment metagenome</name>
    <dbReference type="NCBI Taxonomy" id="412755"/>
    <lineage>
        <taxon>unclassified sequences</taxon>
        <taxon>metagenomes</taxon>
        <taxon>ecological metagenomes</taxon>
    </lineage>
</organism>
<protein>
    <submittedName>
        <fullName evidence="2">Uncharacterized protein</fullName>
    </submittedName>
</protein>
<dbReference type="EMBL" id="BART01022821">
    <property type="protein sequence ID" value="GAH01151.1"/>
    <property type="molecule type" value="Genomic_DNA"/>
</dbReference>
<comment type="caution">
    <text evidence="2">The sequence shown here is derived from an EMBL/GenBank/DDBJ whole genome shotgun (WGS) entry which is preliminary data.</text>
</comment>
<gene>
    <name evidence="2" type="ORF">S01H4_41694</name>
</gene>
<accession>X1BZ74</accession>